<feature type="transmembrane region" description="Helical" evidence="8">
    <location>
        <begin position="52"/>
        <end position="74"/>
    </location>
</feature>
<keyword evidence="4" id="KW-1003">Cell membrane</keyword>
<evidence type="ECO:0000256" key="8">
    <source>
        <dbReference type="RuleBase" id="RU363032"/>
    </source>
</evidence>
<dbReference type="HOGENOM" id="CLU_019602_16_1_5"/>
<organism evidence="10 11">
    <name type="scientific">Allorhizobium ampelinum (strain ATCC BAA-846 / DSM 112012 / S4)</name>
    <name type="common">Agrobacterium vitis (strain S4)</name>
    <dbReference type="NCBI Taxonomy" id="311402"/>
    <lineage>
        <taxon>Bacteria</taxon>
        <taxon>Pseudomonadati</taxon>
        <taxon>Pseudomonadota</taxon>
        <taxon>Alphaproteobacteria</taxon>
        <taxon>Hyphomicrobiales</taxon>
        <taxon>Rhizobiaceae</taxon>
        <taxon>Rhizobium/Agrobacterium group</taxon>
        <taxon>Allorhizobium</taxon>
        <taxon>Allorhizobium ampelinum</taxon>
    </lineage>
</organism>
<dbReference type="InterPro" id="IPR000515">
    <property type="entry name" value="MetI-like"/>
</dbReference>
<feature type="domain" description="ABC transmembrane type-1" evidence="9">
    <location>
        <begin position="186"/>
        <end position="382"/>
    </location>
</feature>
<dbReference type="EMBL" id="CP000633">
    <property type="protein sequence ID" value="ACM36831.1"/>
    <property type="molecule type" value="Genomic_DNA"/>
</dbReference>
<reference evidence="10 11" key="1">
    <citation type="journal article" date="2009" name="J. Bacteriol.">
        <title>Genome sequences of three Agrobacterium biovars help elucidate the evolution of multichromosome genomes in bacteria.</title>
        <authorList>
            <person name="Slater S.C."/>
            <person name="Goldman B.S."/>
            <person name="Goodner B."/>
            <person name="Setubal J.C."/>
            <person name="Farrand S.K."/>
            <person name="Nester E.W."/>
            <person name="Burr T.J."/>
            <person name="Banta L."/>
            <person name="Dickerman A.W."/>
            <person name="Paulsen I."/>
            <person name="Otten L."/>
            <person name="Suen G."/>
            <person name="Welch R."/>
            <person name="Almeida N.F."/>
            <person name="Arnold F."/>
            <person name="Burton O.T."/>
            <person name="Du Z."/>
            <person name="Ewing A."/>
            <person name="Godsy E."/>
            <person name="Heisel S."/>
            <person name="Houmiel K.L."/>
            <person name="Jhaveri J."/>
            <person name="Lu J."/>
            <person name="Miller N.M."/>
            <person name="Norton S."/>
            <person name="Chen Q."/>
            <person name="Phoolcharoen W."/>
            <person name="Ohlin V."/>
            <person name="Ondrusek D."/>
            <person name="Pride N."/>
            <person name="Stricklin S.L."/>
            <person name="Sun J."/>
            <person name="Wheeler C."/>
            <person name="Wilson L."/>
            <person name="Zhu H."/>
            <person name="Wood D.W."/>
        </authorList>
    </citation>
    <scope>NUCLEOTIDE SEQUENCE [LARGE SCALE GENOMIC DNA]</scope>
    <source>
        <strain evidence="11">S4 / ATCC BAA-846</strain>
    </source>
</reference>
<dbReference type="GO" id="GO:0043190">
    <property type="term" value="C:ATP-binding cassette (ABC) transporter complex"/>
    <property type="evidence" value="ECO:0007669"/>
    <property type="project" value="InterPro"/>
</dbReference>
<evidence type="ECO:0000256" key="7">
    <source>
        <dbReference type="ARBA" id="ARBA00023136"/>
    </source>
</evidence>
<dbReference type="AlphaFoldDB" id="B9JX53"/>
<keyword evidence="3 8" id="KW-0813">Transport</keyword>
<evidence type="ECO:0000256" key="4">
    <source>
        <dbReference type="ARBA" id="ARBA00022475"/>
    </source>
</evidence>
<dbReference type="STRING" id="311402.Avi_2553"/>
<evidence type="ECO:0000256" key="3">
    <source>
        <dbReference type="ARBA" id="ARBA00022448"/>
    </source>
</evidence>
<dbReference type="NCBIfam" id="TIGR01726">
    <property type="entry name" value="HEQRo_perm_3TM"/>
    <property type="match status" value="1"/>
</dbReference>
<feature type="transmembrane region" description="Helical" evidence="8">
    <location>
        <begin position="221"/>
        <end position="249"/>
    </location>
</feature>
<name>B9JX53_ALLAM</name>
<proteinExistence type="inferred from homology"/>
<dbReference type="KEGG" id="avi:Avi_2553"/>
<dbReference type="PROSITE" id="PS50928">
    <property type="entry name" value="ABC_TM1"/>
    <property type="match status" value="1"/>
</dbReference>
<dbReference type="eggNOG" id="COG0765">
    <property type="taxonomic scope" value="Bacteria"/>
</dbReference>
<dbReference type="PANTHER" id="PTHR30614">
    <property type="entry name" value="MEMBRANE COMPONENT OF AMINO ACID ABC TRANSPORTER"/>
    <property type="match status" value="1"/>
</dbReference>
<protein>
    <submittedName>
        <fullName evidence="10">ABC transporter membrane spanning protein (Amino acid)</fullName>
    </submittedName>
</protein>
<keyword evidence="11" id="KW-1185">Reference proteome</keyword>
<comment type="similarity">
    <text evidence="2">Belongs to the binding-protein-dependent transport system permease family. HisMQ subfamily.</text>
</comment>
<comment type="subcellular location">
    <subcellularLocation>
        <location evidence="1">Cell inner membrane</location>
        <topology evidence="1">Multi-pass membrane protein</topology>
    </subcellularLocation>
    <subcellularLocation>
        <location evidence="8">Cell membrane</location>
        <topology evidence="8">Multi-pass membrane protein</topology>
    </subcellularLocation>
</comment>
<evidence type="ECO:0000256" key="5">
    <source>
        <dbReference type="ARBA" id="ARBA00022692"/>
    </source>
</evidence>
<dbReference type="SUPFAM" id="SSF161098">
    <property type="entry name" value="MetI-like"/>
    <property type="match status" value="1"/>
</dbReference>
<accession>B9JX53</accession>
<keyword evidence="7 8" id="KW-0472">Membrane</keyword>
<evidence type="ECO:0000256" key="2">
    <source>
        <dbReference type="ARBA" id="ARBA00010072"/>
    </source>
</evidence>
<dbReference type="InterPro" id="IPR035906">
    <property type="entry name" value="MetI-like_sf"/>
</dbReference>
<feature type="transmembrane region" description="Helical" evidence="8">
    <location>
        <begin position="187"/>
        <end position="209"/>
    </location>
</feature>
<evidence type="ECO:0000256" key="1">
    <source>
        <dbReference type="ARBA" id="ARBA00004429"/>
    </source>
</evidence>
<keyword evidence="6 8" id="KW-1133">Transmembrane helix</keyword>
<evidence type="ECO:0000259" key="9">
    <source>
        <dbReference type="PROSITE" id="PS50928"/>
    </source>
</evidence>
<evidence type="ECO:0000313" key="11">
    <source>
        <dbReference type="Proteomes" id="UP000001596"/>
    </source>
</evidence>
<dbReference type="Proteomes" id="UP000001596">
    <property type="component" value="Chromosome 1"/>
</dbReference>
<keyword evidence="5 8" id="KW-0812">Transmembrane</keyword>
<dbReference type="CDD" id="cd06261">
    <property type="entry name" value="TM_PBP2"/>
    <property type="match status" value="1"/>
</dbReference>
<feature type="transmembrane region" description="Helical" evidence="8">
    <location>
        <begin position="361"/>
        <end position="379"/>
    </location>
</feature>
<dbReference type="Gene3D" id="1.10.3720.10">
    <property type="entry name" value="MetI-like"/>
    <property type="match status" value="1"/>
</dbReference>
<dbReference type="GO" id="GO:0006865">
    <property type="term" value="P:amino acid transport"/>
    <property type="evidence" value="ECO:0007669"/>
    <property type="project" value="TreeGrafter"/>
</dbReference>
<gene>
    <name evidence="10" type="ordered locus">Avi_2553</name>
</gene>
<feature type="transmembrane region" description="Helical" evidence="8">
    <location>
        <begin position="125"/>
        <end position="144"/>
    </location>
</feature>
<dbReference type="PANTHER" id="PTHR30614:SF41">
    <property type="entry name" value="INNER MEMBRANE AMINO-ACID ABC TRANSPORTER PERMEASE PROTEIN YHDY"/>
    <property type="match status" value="1"/>
</dbReference>
<dbReference type="InterPro" id="IPR043429">
    <property type="entry name" value="ArtM/GltK/GlnP/TcyL/YhdX-like"/>
</dbReference>
<feature type="transmembrane region" description="Helical" evidence="8">
    <location>
        <begin position="305"/>
        <end position="326"/>
    </location>
</feature>
<sequence length="395" mass="43289">MPRWRWSRGNIMALHTPVFVRTEMVSASPAPAGQIGTTAWVRKNLIATPKDVVLTLLALAFLAYVLPGLINWLFVHAVWSGAGRIACLTVSQGGALPDGSAGACWAFVGAKFQQFIFGRYPSEEIWRPLTVMVLFAVLLAPMLIPKAPFKGTNALLLFLVLPVVSFFLLTGGFGLEHVETARWGGLMVTLILSFFGIAVSLPVGIMLALGRRSTMPVIKMLCVIFIEVVRGVPLITVLFMASVMLPLFLPDGWSFDKLLRALVGVSIFSSAYMAEVIRGGLQAIPKGQFEGADSLGLSYWQKIRLIVLPQAIKLVIPGIVNTFIGLFKDTSLVSIIGMFDLLGIVILNLSDSNWATPETAVTGLVFAGFIYWLFCFSMSRYSYFMERHLDTGHKH</sequence>
<dbReference type="Pfam" id="PF00528">
    <property type="entry name" value="BPD_transp_1"/>
    <property type="match status" value="1"/>
</dbReference>
<dbReference type="InterPro" id="IPR010065">
    <property type="entry name" value="AA_ABC_transptr_permease_3TM"/>
</dbReference>
<evidence type="ECO:0000313" key="10">
    <source>
        <dbReference type="EMBL" id="ACM36831.1"/>
    </source>
</evidence>
<feature type="transmembrane region" description="Helical" evidence="8">
    <location>
        <begin position="332"/>
        <end position="349"/>
    </location>
</feature>
<feature type="transmembrane region" description="Helical" evidence="8">
    <location>
        <begin position="156"/>
        <end position="175"/>
    </location>
</feature>
<evidence type="ECO:0000256" key="6">
    <source>
        <dbReference type="ARBA" id="ARBA00022989"/>
    </source>
</evidence>
<dbReference type="GO" id="GO:0022857">
    <property type="term" value="F:transmembrane transporter activity"/>
    <property type="evidence" value="ECO:0007669"/>
    <property type="project" value="InterPro"/>
</dbReference>